<evidence type="ECO:0000259" key="4">
    <source>
        <dbReference type="PROSITE" id="PS50949"/>
    </source>
</evidence>
<organism evidence="5 6">
    <name type="scientific">Lutispora thermophila DSM 19022</name>
    <dbReference type="NCBI Taxonomy" id="1122184"/>
    <lineage>
        <taxon>Bacteria</taxon>
        <taxon>Bacillati</taxon>
        <taxon>Bacillota</taxon>
        <taxon>Clostridia</taxon>
        <taxon>Lutisporales</taxon>
        <taxon>Lutisporaceae</taxon>
        <taxon>Lutispora</taxon>
    </lineage>
</organism>
<dbReference type="SMART" id="SM00895">
    <property type="entry name" value="FCD"/>
    <property type="match status" value="1"/>
</dbReference>
<dbReference type="Proteomes" id="UP000184442">
    <property type="component" value="Unassembled WGS sequence"/>
</dbReference>
<feature type="domain" description="HTH gntR-type" evidence="4">
    <location>
        <begin position="7"/>
        <end position="74"/>
    </location>
</feature>
<dbReference type="CDD" id="cd07377">
    <property type="entry name" value="WHTH_GntR"/>
    <property type="match status" value="1"/>
</dbReference>
<evidence type="ECO:0000313" key="5">
    <source>
        <dbReference type="EMBL" id="SHJ07580.1"/>
    </source>
</evidence>
<keyword evidence="1" id="KW-0805">Transcription regulation</keyword>
<dbReference type="SUPFAM" id="SSF48008">
    <property type="entry name" value="GntR ligand-binding domain-like"/>
    <property type="match status" value="1"/>
</dbReference>
<gene>
    <name evidence="5" type="ORF">SAMN02745176_02304</name>
</gene>
<dbReference type="PANTHER" id="PTHR43537:SF24">
    <property type="entry name" value="GLUCONATE OPERON TRANSCRIPTIONAL REPRESSOR"/>
    <property type="match status" value="1"/>
</dbReference>
<dbReference type="PANTHER" id="PTHR43537">
    <property type="entry name" value="TRANSCRIPTIONAL REGULATOR, GNTR FAMILY"/>
    <property type="match status" value="1"/>
</dbReference>
<dbReference type="Pfam" id="PF07729">
    <property type="entry name" value="FCD"/>
    <property type="match status" value="1"/>
</dbReference>
<dbReference type="Gene3D" id="1.20.120.530">
    <property type="entry name" value="GntR ligand-binding domain-like"/>
    <property type="match status" value="1"/>
</dbReference>
<dbReference type="Gene3D" id="1.10.10.10">
    <property type="entry name" value="Winged helix-like DNA-binding domain superfamily/Winged helix DNA-binding domain"/>
    <property type="match status" value="1"/>
</dbReference>
<dbReference type="InterPro" id="IPR036388">
    <property type="entry name" value="WH-like_DNA-bd_sf"/>
</dbReference>
<dbReference type="STRING" id="1122184.SAMN02745176_02304"/>
<dbReference type="InterPro" id="IPR036390">
    <property type="entry name" value="WH_DNA-bd_sf"/>
</dbReference>
<dbReference type="SMART" id="SM00345">
    <property type="entry name" value="HTH_GNTR"/>
    <property type="match status" value="1"/>
</dbReference>
<accession>A0A1M6GCD5</accession>
<keyword evidence="2 5" id="KW-0238">DNA-binding</keyword>
<name>A0A1M6GCD5_9FIRM</name>
<proteinExistence type="predicted"/>
<dbReference type="PROSITE" id="PS50949">
    <property type="entry name" value="HTH_GNTR"/>
    <property type="match status" value="1"/>
</dbReference>
<dbReference type="InterPro" id="IPR000524">
    <property type="entry name" value="Tscrpt_reg_HTH_GntR"/>
</dbReference>
<protein>
    <submittedName>
        <fullName evidence="5">DNA-binding transcriptional regulator, GntR family</fullName>
    </submittedName>
</protein>
<keyword evidence="3" id="KW-0804">Transcription</keyword>
<reference evidence="5 6" key="1">
    <citation type="submission" date="2016-11" db="EMBL/GenBank/DDBJ databases">
        <authorList>
            <person name="Jaros S."/>
            <person name="Januszkiewicz K."/>
            <person name="Wedrychowicz H."/>
        </authorList>
    </citation>
    <scope>NUCLEOTIDE SEQUENCE [LARGE SCALE GENOMIC DNA]</scope>
    <source>
        <strain evidence="5 6">DSM 19022</strain>
    </source>
</reference>
<dbReference type="InterPro" id="IPR011711">
    <property type="entry name" value="GntR_C"/>
</dbReference>
<sequence length="219" mass="25306">MIEVIKTTLADQIYTILRDDIISQRIKCGEKLTLKALQERFDISSTPIREAIKRLSQEGLVEHVTNVGAKVIDIKEKDIIEIYDFCSVLDSAALEYAMRSSEFDELVYELENCIKSQEISLNINDMTSFKLHSDNFHDILYKYADNSRLYDAARNIRSQFTILTNKYQNYINAETNVLTEHKELLEAIKSKDVEKASSIMARHFEHAKNYLLKALEEGN</sequence>
<dbReference type="EMBL" id="FQZS01000015">
    <property type="protein sequence ID" value="SHJ07580.1"/>
    <property type="molecule type" value="Genomic_DNA"/>
</dbReference>
<keyword evidence="6" id="KW-1185">Reference proteome</keyword>
<dbReference type="RefSeq" id="WP_073026350.1">
    <property type="nucleotide sequence ID" value="NZ_FQZS01000015.1"/>
</dbReference>
<dbReference type="OrthoDB" id="162982at2"/>
<evidence type="ECO:0000256" key="3">
    <source>
        <dbReference type="ARBA" id="ARBA00023163"/>
    </source>
</evidence>
<dbReference type="Pfam" id="PF00392">
    <property type="entry name" value="GntR"/>
    <property type="match status" value="1"/>
</dbReference>
<dbReference type="SUPFAM" id="SSF46785">
    <property type="entry name" value="Winged helix' DNA-binding domain"/>
    <property type="match status" value="1"/>
</dbReference>
<evidence type="ECO:0000256" key="2">
    <source>
        <dbReference type="ARBA" id="ARBA00023125"/>
    </source>
</evidence>
<dbReference type="InterPro" id="IPR008920">
    <property type="entry name" value="TF_FadR/GntR_C"/>
</dbReference>
<dbReference type="GO" id="GO:0003700">
    <property type="term" value="F:DNA-binding transcription factor activity"/>
    <property type="evidence" value="ECO:0007669"/>
    <property type="project" value="InterPro"/>
</dbReference>
<evidence type="ECO:0000313" key="6">
    <source>
        <dbReference type="Proteomes" id="UP000184442"/>
    </source>
</evidence>
<dbReference type="AlphaFoldDB" id="A0A1M6GCD5"/>
<dbReference type="GO" id="GO:0003677">
    <property type="term" value="F:DNA binding"/>
    <property type="evidence" value="ECO:0007669"/>
    <property type="project" value="UniProtKB-KW"/>
</dbReference>
<evidence type="ECO:0000256" key="1">
    <source>
        <dbReference type="ARBA" id="ARBA00023015"/>
    </source>
</evidence>